<accession>A0A7C4Q2G9</accession>
<keyword evidence="1" id="KW-0812">Transmembrane</keyword>
<sequence>MNYFLILGIGMGTIALLKPVYMHLIPWDENRFIAKAYAEKRPAWVAVVAAVGLLLVALTWYLHFTAGVPHSIVISLLFSLTAIKGLTLLLDYQRFQQWVAGMLRRDGGRQIVWVDIGVSLIGLAMIAVSVWLYA</sequence>
<feature type="transmembrane region" description="Helical" evidence="1">
    <location>
        <begin position="44"/>
        <end position="62"/>
    </location>
</feature>
<keyword evidence="1" id="KW-0472">Membrane</keyword>
<evidence type="ECO:0000256" key="1">
    <source>
        <dbReference type="SAM" id="Phobius"/>
    </source>
</evidence>
<proteinExistence type="predicted"/>
<dbReference type="EMBL" id="DSXR01000096">
    <property type="protein sequence ID" value="HGS87871.1"/>
    <property type="molecule type" value="Genomic_DNA"/>
</dbReference>
<keyword evidence="1" id="KW-1133">Transmembrane helix</keyword>
<organism evidence="2">
    <name type="scientific">Bellilinea caldifistulae</name>
    <dbReference type="NCBI Taxonomy" id="360411"/>
    <lineage>
        <taxon>Bacteria</taxon>
        <taxon>Bacillati</taxon>
        <taxon>Chloroflexota</taxon>
        <taxon>Anaerolineae</taxon>
        <taxon>Anaerolineales</taxon>
        <taxon>Anaerolineaceae</taxon>
        <taxon>Bellilinea</taxon>
    </lineage>
</organism>
<comment type="caution">
    <text evidence="2">The sequence shown here is derived from an EMBL/GenBank/DDBJ whole genome shotgun (WGS) entry which is preliminary data.</text>
</comment>
<name>A0A7C4Q2G9_9CHLR</name>
<gene>
    <name evidence="2" type="ORF">ENT17_09665</name>
</gene>
<feature type="transmembrane region" description="Helical" evidence="1">
    <location>
        <begin position="111"/>
        <end position="133"/>
    </location>
</feature>
<evidence type="ECO:0000313" key="2">
    <source>
        <dbReference type="EMBL" id="HGS87871.1"/>
    </source>
</evidence>
<dbReference type="AlphaFoldDB" id="A0A7C4Q2G9"/>
<reference evidence="2" key="1">
    <citation type="journal article" date="2020" name="mSystems">
        <title>Genome- and Community-Level Interaction Insights into Carbon Utilization and Element Cycling Functions of Hydrothermarchaeota in Hydrothermal Sediment.</title>
        <authorList>
            <person name="Zhou Z."/>
            <person name="Liu Y."/>
            <person name="Xu W."/>
            <person name="Pan J."/>
            <person name="Luo Z.H."/>
            <person name="Li M."/>
        </authorList>
    </citation>
    <scope>NUCLEOTIDE SEQUENCE [LARGE SCALE GENOMIC DNA]</scope>
    <source>
        <strain evidence="2">SpSt-556</strain>
    </source>
</reference>
<feature type="transmembrane region" description="Helical" evidence="1">
    <location>
        <begin position="68"/>
        <end position="90"/>
    </location>
</feature>
<protein>
    <submittedName>
        <fullName evidence="2">Uncharacterized protein</fullName>
    </submittedName>
</protein>
<feature type="transmembrane region" description="Helical" evidence="1">
    <location>
        <begin position="6"/>
        <end position="24"/>
    </location>
</feature>